<dbReference type="SUPFAM" id="SSF50156">
    <property type="entry name" value="PDZ domain-like"/>
    <property type="match status" value="1"/>
</dbReference>
<dbReference type="PROSITE" id="PS50106">
    <property type="entry name" value="PDZ"/>
    <property type="match status" value="1"/>
</dbReference>
<protein>
    <submittedName>
        <fullName evidence="4">Rho guanine nucleotide exchange factor 12</fullName>
    </submittedName>
</protein>
<reference evidence="4" key="2">
    <citation type="journal article" date="2015" name="Gigascience">
        <title>Reconstructing a comprehensive transcriptome assembly of a white-pupal translocated strain of the pest fruit fly Bactrocera cucurbitae.</title>
        <authorList>
            <person name="Sim S.B."/>
            <person name="Calla B."/>
            <person name="Hall B."/>
            <person name="DeRego T."/>
            <person name="Geib S.M."/>
        </authorList>
    </citation>
    <scope>NUCLEOTIDE SEQUENCE</scope>
</reference>
<feature type="compositionally biased region" description="Low complexity" evidence="2">
    <location>
        <begin position="93"/>
        <end position="113"/>
    </location>
</feature>
<organism evidence="4">
    <name type="scientific">Zeugodacus cucurbitae</name>
    <name type="common">Melon fruit fly</name>
    <name type="synonym">Bactrocera cucurbitae</name>
    <dbReference type="NCBI Taxonomy" id="28588"/>
    <lineage>
        <taxon>Eukaryota</taxon>
        <taxon>Metazoa</taxon>
        <taxon>Ecdysozoa</taxon>
        <taxon>Arthropoda</taxon>
        <taxon>Hexapoda</taxon>
        <taxon>Insecta</taxon>
        <taxon>Pterygota</taxon>
        <taxon>Neoptera</taxon>
        <taxon>Endopterygota</taxon>
        <taxon>Diptera</taxon>
        <taxon>Brachycera</taxon>
        <taxon>Muscomorpha</taxon>
        <taxon>Tephritoidea</taxon>
        <taxon>Tephritidae</taxon>
        <taxon>Zeugodacus</taxon>
        <taxon>Zeugodacus</taxon>
    </lineage>
</organism>
<dbReference type="GO" id="GO:0001664">
    <property type="term" value="F:G protein-coupled receptor binding"/>
    <property type="evidence" value="ECO:0007669"/>
    <property type="project" value="TreeGrafter"/>
</dbReference>
<dbReference type="EMBL" id="GBXI01003792">
    <property type="protein sequence ID" value="JAD10500.1"/>
    <property type="molecule type" value="Transcribed_RNA"/>
</dbReference>
<evidence type="ECO:0000259" key="3">
    <source>
        <dbReference type="PROSITE" id="PS50106"/>
    </source>
</evidence>
<dbReference type="Pfam" id="PF00595">
    <property type="entry name" value="PDZ"/>
    <property type="match status" value="1"/>
</dbReference>
<feature type="domain" description="PDZ" evidence="3">
    <location>
        <begin position="268"/>
        <end position="333"/>
    </location>
</feature>
<dbReference type="SMART" id="SM00228">
    <property type="entry name" value="PDZ"/>
    <property type="match status" value="1"/>
</dbReference>
<feature type="compositionally biased region" description="Basic residues" evidence="2">
    <location>
        <begin position="78"/>
        <end position="92"/>
    </location>
</feature>
<dbReference type="InterPro" id="IPR001478">
    <property type="entry name" value="PDZ"/>
</dbReference>
<gene>
    <name evidence="4" type="primary">ARHGEF12_0</name>
    <name evidence="4" type="ORF">g.19589</name>
</gene>
<feature type="coiled-coil region" evidence="1">
    <location>
        <begin position="389"/>
        <end position="435"/>
    </location>
</feature>
<accession>A0A0A1XHV9</accession>
<evidence type="ECO:0000256" key="2">
    <source>
        <dbReference type="SAM" id="MobiDB-lite"/>
    </source>
</evidence>
<feature type="region of interest" description="Disordered" evidence="2">
    <location>
        <begin position="559"/>
        <end position="624"/>
    </location>
</feature>
<dbReference type="GO" id="GO:0005737">
    <property type="term" value="C:cytoplasm"/>
    <property type="evidence" value="ECO:0007669"/>
    <property type="project" value="TreeGrafter"/>
</dbReference>
<dbReference type="PANTHER" id="PTHR45872:SF2">
    <property type="entry name" value="RHO GUANINE NUCLEOTIDE EXCHANGE FACTOR 2, ISOFORM D"/>
    <property type="match status" value="1"/>
</dbReference>
<sequence length="721" mass="77924">MEDPSIKKRLIDFGIDEHEYDEVQELPDESNINPQIATTTTDLHLQQQQQPLLHNTNANNNNTNTTDLPPELPPPKQNKLKNSKKNKSKSKIPRSPSLAATSNAGNSSNLNISNNNGNFGSGISYSPIPPQTPPLPLNYQQSKLKHMNGGNITPTGTPTTPLANFGAGFSPVTPTTPTILVSNSVGGNNVAFASTPTGGSVGAVAVMGGGSVPLSGGVVGANGTSAGSGVGVAGTGNQRGSVNMASARRPQLQISPIPESPKNFQYLTLTVRKDENGYGMKVSGDNPVFVESVKPGGAAQIAGLVAGDMILKVNGQEVRMEKHPTVVGLIKASTIVELAVKRSQKLTRPTSVGIVPSTPILSGRDRTASITGPQPVDSIKRREMETYKIQTLQKMLEQEKLNLERLKGDTNDPSYKLSEANIRKLREQLRKIGAEDAPTIKLQPTANNNKNNAMLSPAQLHHLSVTSHHQHLHPHQQTQLQQPTIIPQPQVQSSPAFLSLLPRSLSSLSLGTRKNKIDKDLITAPLNNTTDFLHHHHLQQQQQQHNLYNQHVLDGAKQAAIGQESTQQQQQQQLQHQQSTVDAQSFDNVPIPTQQQHPYYTSAPYIPMQSGKQPQQQQQLPPLLPPQTNPAIVSSYASNIAMQYPALQQQQSGENDIYQEYLKNPYNISTTPTTAHTGRHAELTTAPTALTNVFASPASYFNSSIDPSSIPPGSEMLYGQP</sequence>
<feature type="compositionally biased region" description="Polar residues" evidence="2">
    <location>
        <begin position="579"/>
        <end position="599"/>
    </location>
</feature>
<name>A0A0A1XHV9_ZEUCU</name>
<proteinExistence type="predicted"/>
<dbReference type="Gene3D" id="2.30.42.10">
    <property type="match status" value="1"/>
</dbReference>
<feature type="compositionally biased region" description="Low complexity" evidence="2">
    <location>
        <begin position="54"/>
        <end position="69"/>
    </location>
</feature>
<evidence type="ECO:0000313" key="4">
    <source>
        <dbReference type="EMBL" id="JAD10500.1"/>
    </source>
</evidence>
<feature type="compositionally biased region" description="Low complexity" evidence="2">
    <location>
        <begin position="567"/>
        <end position="578"/>
    </location>
</feature>
<dbReference type="GO" id="GO:0005085">
    <property type="term" value="F:guanyl-nucleotide exchange factor activity"/>
    <property type="evidence" value="ECO:0007669"/>
    <property type="project" value="TreeGrafter"/>
</dbReference>
<dbReference type="InterPro" id="IPR036034">
    <property type="entry name" value="PDZ_sf"/>
</dbReference>
<keyword evidence="1" id="KW-0175">Coiled coil</keyword>
<evidence type="ECO:0000256" key="1">
    <source>
        <dbReference type="SAM" id="Coils"/>
    </source>
</evidence>
<reference evidence="4" key="1">
    <citation type="submission" date="2014-11" db="EMBL/GenBank/DDBJ databases">
        <authorList>
            <person name="Geib S."/>
        </authorList>
    </citation>
    <scope>NUCLEOTIDE SEQUENCE</scope>
</reference>
<dbReference type="PANTHER" id="PTHR45872">
    <property type="entry name" value="RHO GUANINE NUCLEOTIDE EXCHANGE FACTOR 2, ISOFORM D"/>
    <property type="match status" value="1"/>
</dbReference>
<feature type="region of interest" description="Disordered" evidence="2">
    <location>
        <begin position="54"/>
        <end position="113"/>
    </location>
</feature>
<dbReference type="GO" id="GO:0007186">
    <property type="term" value="P:G protein-coupled receptor signaling pathway"/>
    <property type="evidence" value="ECO:0007669"/>
    <property type="project" value="TreeGrafter"/>
</dbReference>
<dbReference type="AlphaFoldDB" id="A0A0A1XHV9"/>